<evidence type="ECO:0000256" key="1">
    <source>
        <dbReference type="ARBA" id="ARBA00004370"/>
    </source>
</evidence>
<evidence type="ECO:0000256" key="3">
    <source>
        <dbReference type="ARBA" id="ARBA00022729"/>
    </source>
</evidence>
<dbReference type="GO" id="GO:0007165">
    <property type="term" value="P:signal transduction"/>
    <property type="evidence" value="ECO:0007669"/>
    <property type="project" value="InterPro"/>
</dbReference>
<dbReference type="EMBL" id="BPLR01002783">
    <property type="protein sequence ID" value="GIX77700.1"/>
    <property type="molecule type" value="Genomic_DNA"/>
</dbReference>
<dbReference type="Gene3D" id="3.40.50.10140">
    <property type="entry name" value="Toll/interleukin-1 receptor homology (TIR) domain"/>
    <property type="match status" value="1"/>
</dbReference>
<dbReference type="InterPro" id="IPR035897">
    <property type="entry name" value="Toll_tir_struct_dom_sf"/>
</dbReference>
<name>A0AAV4N0D3_CAEEX</name>
<keyword evidence="5" id="KW-0472">Membrane</keyword>
<keyword evidence="4" id="KW-1133">Transmembrane helix</keyword>
<evidence type="ECO:0000256" key="5">
    <source>
        <dbReference type="ARBA" id="ARBA00023136"/>
    </source>
</evidence>
<comment type="caution">
    <text evidence="8">The sequence shown here is derived from an EMBL/GenBank/DDBJ whole genome shotgun (WGS) entry which is preliminary data.</text>
</comment>
<evidence type="ECO:0000313" key="9">
    <source>
        <dbReference type="Proteomes" id="UP001054945"/>
    </source>
</evidence>
<evidence type="ECO:0000256" key="2">
    <source>
        <dbReference type="ARBA" id="ARBA00022692"/>
    </source>
</evidence>
<feature type="region of interest" description="Disordered" evidence="6">
    <location>
        <begin position="87"/>
        <end position="108"/>
    </location>
</feature>
<accession>A0AAV4N0D3</accession>
<reference evidence="8 9" key="1">
    <citation type="submission" date="2021-06" db="EMBL/GenBank/DDBJ databases">
        <title>Caerostris extrusa draft genome.</title>
        <authorList>
            <person name="Kono N."/>
            <person name="Arakawa K."/>
        </authorList>
    </citation>
    <scope>NUCLEOTIDE SEQUENCE [LARGE SCALE GENOMIC DNA]</scope>
</reference>
<dbReference type="SMART" id="SM00255">
    <property type="entry name" value="TIR"/>
    <property type="match status" value="1"/>
</dbReference>
<evidence type="ECO:0000256" key="4">
    <source>
        <dbReference type="ARBA" id="ARBA00022989"/>
    </source>
</evidence>
<keyword evidence="8" id="KW-0675">Receptor</keyword>
<dbReference type="InterPro" id="IPR000157">
    <property type="entry name" value="TIR_dom"/>
</dbReference>
<dbReference type="PROSITE" id="PS50104">
    <property type="entry name" value="TIR"/>
    <property type="match status" value="1"/>
</dbReference>
<keyword evidence="3" id="KW-0732">Signal</keyword>
<evidence type="ECO:0000256" key="6">
    <source>
        <dbReference type="SAM" id="MobiDB-lite"/>
    </source>
</evidence>
<dbReference type="AlphaFoldDB" id="A0AAV4N0D3"/>
<dbReference type="GO" id="GO:0005886">
    <property type="term" value="C:plasma membrane"/>
    <property type="evidence" value="ECO:0007669"/>
    <property type="project" value="TreeGrafter"/>
</dbReference>
<dbReference type="Pfam" id="PF01582">
    <property type="entry name" value="TIR"/>
    <property type="match status" value="1"/>
</dbReference>
<sequence length="236" mass="26952">MTQGWLNVPSGCSRTWTSAQPAWASTSPWLSGFSVFLGDGRWKNRLDAIQDKREGVALLTRNDLGQGEGHRQGQGVRRLHLLQPQRSRLRHSGTNQDDRREGPGYPVVPSLQTLPPGEFIQRNIMRAVECSKRTVLVLSRNFLESEWCLLEFSAAHVQALKDHVPRVIIIKLEDLPKDDELPKEIQLYLKNTTYLTWGEKHFWDNLLYVLPKSQSIPKPKSQDDARFFIPMANLSA</sequence>
<evidence type="ECO:0000313" key="8">
    <source>
        <dbReference type="EMBL" id="GIX77700.1"/>
    </source>
</evidence>
<gene>
    <name evidence="8" type="primary">Tollo</name>
    <name evidence="8" type="ORF">CEXT_465451</name>
</gene>
<dbReference type="Proteomes" id="UP001054945">
    <property type="component" value="Unassembled WGS sequence"/>
</dbReference>
<keyword evidence="9" id="KW-1185">Reference proteome</keyword>
<comment type="subcellular location">
    <subcellularLocation>
        <location evidence="1">Membrane</location>
    </subcellularLocation>
</comment>
<organism evidence="8 9">
    <name type="scientific">Caerostris extrusa</name>
    <name type="common">Bark spider</name>
    <name type="synonym">Caerostris bankana</name>
    <dbReference type="NCBI Taxonomy" id="172846"/>
    <lineage>
        <taxon>Eukaryota</taxon>
        <taxon>Metazoa</taxon>
        <taxon>Ecdysozoa</taxon>
        <taxon>Arthropoda</taxon>
        <taxon>Chelicerata</taxon>
        <taxon>Arachnida</taxon>
        <taxon>Araneae</taxon>
        <taxon>Araneomorphae</taxon>
        <taxon>Entelegynae</taxon>
        <taxon>Araneoidea</taxon>
        <taxon>Araneidae</taxon>
        <taxon>Caerostris</taxon>
    </lineage>
</organism>
<evidence type="ECO:0000259" key="7">
    <source>
        <dbReference type="PROSITE" id="PS50104"/>
    </source>
</evidence>
<dbReference type="PANTHER" id="PTHR24365">
    <property type="entry name" value="TOLL-LIKE RECEPTOR"/>
    <property type="match status" value="1"/>
</dbReference>
<dbReference type="GO" id="GO:0038023">
    <property type="term" value="F:signaling receptor activity"/>
    <property type="evidence" value="ECO:0007669"/>
    <property type="project" value="TreeGrafter"/>
</dbReference>
<protein>
    <submittedName>
        <fullName evidence="8">Toll-like receptor Tollo</fullName>
    </submittedName>
</protein>
<proteinExistence type="predicted"/>
<dbReference type="PANTHER" id="PTHR24365:SF541">
    <property type="entry name" value="PROTEIN TOLL-RELATED"/>
    <property type="match status" value="1"/>
</dbReference>
<feature type="domain" description="TIR" evidence="7">
    <location>
        <begin position="72"/>
        <end position="210"/>
    </location>
</feature>
<keyword evidence="2" id="KW-0812">Transmembrane</keyword>
<dbReference type="SUPFAM" id="SSF52200">
    <property type="entry name" value="Toll/Interleukin receptor TIR domain"/>
    <property type="match status" value="1"/>
</dbReference>